<dbReference type="AlphaFoldDB" id="A0A812NJZ5"/>
<feature type="transmembrane region" description="Helical" evidence="1">
    <location>
        <begin position="144"/>
        <end position="164"/>
    </location>
</feature>
<feature type="transmembrane region" description="Helical" evidence="1">
    <location>
        <begin position="235"/>
        <end position="256"/>
    </location>
</feature>
<evidence type="ECO:0000256" key="1">
    <source>
        <dbReference type="SAM" id="Phobius"/>
    </source>
</evidence>
<keyword evidence="3" id="KW-1185">Reference proteome</keyword>
<comment type="caution">
    <text evidence="2">The sequence shown here is derived from an EMBL/GenBank/DDBJ whole genome shotgun (WGS) entry which is preliminary data.</text>
</comment>
<feature type="transmembrane region" description="Helical" evidence="1">
    <location>
        <begin position="201"/>
        <end position="223"/>
    </location>
</feature>
<keyword evidence="1" id="KW-0472">Membrane</keyword>
<evidence type="ECO:0000313" key="3">
    <source>
        <dbReference type="Proteomes" id="UP000649617"/>
    </source>
</evidence>
<dbReference type="OrthoDB" id="412035at2759"/>
<evidence type="ECO:0000313" key="2">
    <source>
        <dbReference type="EMBL" id="CAE7324409.1"/>
    </source>
</evidence>
<organism evidence="2 3">
    <name type="scientific">Symbiodinium pilosum</name>
    <name type="common">Dinoflagellate</name>
    <dbReference type="NCBI Taxonomy" id="2952"/>
    <lineage>
        <taxon>Eukaryota</taxon>
        <taxon>Sar</taxon>
        <taxon>Alveolata</taxon>
        <taxon>Dinophyceae</taxon>
        <taxon>Suessiales</taxon>
        <taxon>Symbiodiniaceae</taxon>
        <taxon>Symbiodinium</taxon>
    </lineage>
</organism>
<name>A0A812NJZ5_SYMPI</name>
<proteinExistence type="predicted"/>
<feature type="transmembrane region" description="Helical" evidence="1">
    <location>
        <begin position="282"/>
        <end position="300"/>
    </location>
</feature>
<sequence length="655" mass="73562">MVTGRFHVELEDGTLPDTTQEPVAFMETTLNLVLVLGYTGSGWIDILIAAILLFASMAMQMTFCIILLTEDFLGQPFSEQIQIAQNWRRSVAHDYKYMDLEQTSLTSRVCNGDGKLILSTEHASLLEQINDFLDLRQGSFELPYFQPGTLLCMLCIFLWCLYICNELRSSLLSLEAVAQVPRSNRTQVQRGNFMSISWSRFLVYFLLRCYRICIALGLLYAGVLWLGATTSITDLILNAVALSAVLQVDEIFYAALMPKQVQTSILDLEAIKVRYTHRRSQLESLLLFAFMAGLTLWPYLSVVGPLTENMMQVKWAYCGGRQDFVVASNTNQNITVGLQTRPFESHEDSATSAQFAVEHWVQQPEGSDSKYIAFTRDNAHFDSFLADTMEARAGREGFCIDWDTVFVGNETHDRQDMYRPFFYSTSLTLGFQDTPDASCSDMAHFCDSFSGRLLRYACPRTCGCNDPRAQPLLRVNYEGCPQGCINEAHTAMRSMPCQDVALPQMKATWDFFWDRYVQVMLYALNIQDINASSYSWLPNAVRQVKEVGCPFIGGVEFPQDPFSGVRWCEGYSPLYRPLAWLCPEACGCVGRDPLPEFCPQSCRGCKDADSFPVIGSITNCDQAKAAGLCVQIPQQALAYCAETCDLCHLIGNSTA</sequence>
<gene>
    <name evidence="2" type="ORF">SPIL2461_LOCUS7500</name>
</gene>
<protein>
    <submittedName>
        <fullName evidence="2">Uncharacterized protein</fullName>
    </submittedName>
</protein>
<keyword evidence="1" id="KW-1133">Transmembrane helix</keyword>
<dbReference type="Proteomes" id="UP000649617">
    <property type="component" value="Unassembled WGS sequence"/>
</dbReference>
<keyword evidence="1" id="KW-0812">Transmembrane</keyword>
<dbReference type="EMBL" id="CAJNIZ010011780">
    <property type="protein sequence ID" value="CAE7324409.1"/>
    <property type="molecule type" value="Genomic_DNA"/>
</dbReference>
<accession>A0A812NJZ5</accession>
<reference evidence="2" key="1">
    <citation type="submission" date="2021-02" db="EMBL/GenBank/DDBJ databases">
        <authorList>
            <person name="Dougan E. K."/>
            <person name="Rhodes N."/>
            <person name="Thang M."/>
            <person name="Chan C."/>
        </authorList>
    </citation>
    <scope>NUCLEOTIDE SEQUENCE</scope>
</reference>